<comment type="cofactor">
    <cofactor evidence="1">
        <name>Mg(2+)</name>
        <dbReference type="ChEBI" id="CHEBI:18420"/>
    </cofactor>
</comment>
<dbReference type="SMART" id="SM00278">
    <property type="entry name" value="HhH1"/>
    <property type="match status" value="3"/>
</dbReference>
<evidence type="ECO:0000256" key="21">
    <source>
        <dbReference type="ARBA" id="ARBA00049244"/>
    </source>
</evidence>
<evidence type="ECO:0000259" key="23">
    <source>
        <dbReference type="SMART" id="SM00481"/>
    </source>
</evidence>
<keyword evidence="26" id="KW-1185">Reference proteome</keyword>
<evidence type="ECO:0000256" key="14">
    <source>
        <dbReference type="ARBA" id="ARBA00023053"/>
    </source>
</evidence>
<dbReference type="InterPro" id="IPR002008">
    <property type="entry name" value="DNA_pol_X_beta-like"/>
</dbReference>
<feature type="domain" description="Helix-hairpin-helix DNA-binding motif class 1" evidence="22">
    <location>
        <begin position="91"/>
        <end position="110"/>
    </location>
</feature>
<evidence type="ECO:0000313" key="26">
    <source>
        <dbReference type="Proteomes" id="UP000036923"/>
    </source>
</evidence>
<accession>A0A0L6JWX7</accession>
<evidence type="ECO:0000256" key="12">
    <source>
        <dbReference type="ARBA" id="ARBA00022843"/>
    </source>
</evidence>
<dbReference type="FunFam" id="3.20.20.140:FF:000047">
    <property type="entry name" value="PHP domain-containing protein"/>
    <property type="match status" value="1"/>
</dbReference>
<dbReference type="AlphaFoldDB" id="A0A0L6JWX7"/>
<proteinExistence type="predicted"/>
<comment type="caution">
    <text evidence="25">The sequence shown here is derived from an EMBL/GenBank/DDBJ whole genome shotgun (WGS) entry which is preliminary data.</text>
</comment>
<keyword evidence="14" id="KW-0915">Sodium</keyword>
<dbReference type="InterPro" id="IPR003141">
    <property type="entry name" value="Pol/His_phosphatase_N"/>
</dbReference>
<dbReference type="GO" id="GO:0140078">
    <property type="term" value="F:class I DNA-(apurinic or apyrimidinic site) endonuclease activity"/>
    <property type="evidence" value="ECO:0007669"/>
    <property type="project" value="UniProtKB-EC"/>
</dbReference>
<dbReference type="InterPro" id="IPR002054">
    <property type="entry name" value="DNA-dir_DNA_pol_X"/>
</dbReference>
<dbReference type="RefSeq" id="WP_036939961.1">
    <property type="nucleotide sequence ID" value="NZ_JQKC01000010.1"/>
</dbReference>
<dbReference type="PIRSF" id="PIRSF005047">
    <property type="entry name" value="UCP005047_YshC"/>
    <property type="match status" value="1"/>
</dbReference>
<dbReference type="GO" id="GO:0006281">
    <property type="term" value="P:DNA repair"/>
    <property type="evidence" value="ECO:0007669"/>
    <property type="project" value="UniProtKB-KW"/>
</dbReference>
<protein>
    <recommendedName>
        <fullName evidence="5">DNA polymerase beta</fullName>
        <ecNumber evidence="3">2.7.7.7</ecNumber>
        <ecNumber evidence="4">4.2.99.18</ecNumber>
    </recommendedName>
    <alternativeName>
        <fullName evidence="16">5'-deoxyribose-phosphate lyase</fullName>
    </alternativeName>
    <alternativeName>
        <fullName evidence="17">AP lyase</fullName>
    </alternativeName>
</protein>
<dbReference type="CDD" id="cd07436">
    <property type="entry name" value="PHP_PolX"/>
    <property type="match status" value="1"/>
</dbReference>
<evidence type="ECO:0000256" key="7">
    <source>
        <dbReference type="ARBA" id="ARBA00022634"/>
    </source>
</evidence>
<dbReference type="GO" id="GO:0042578">
    <property type="term" value="F:phosphoric ester hydrolase activity"/>
    <property type="evidence" value="ECO:0007669"/>
    <property type="project" value="TreeGrafter"/>
</dbReference>
<dbReference type="InterPro" id="IPR037160">
    <property type="entry name" value="DNA_Pol_thumb_sf"/>
</dbReference>
<dbReference type="SUPFAM" id="SSF47802">
    <property type="entry name" value="DNA polymerase beta, N-terminal domain-like"/>
    <property type="match status" value="1"/>
</dbReference>
<dbReference type="eggNOG" id="COG1796">
    <property type="taxonomic scope" value="Bacteria"/>
</dbReference>
<feature type="domain" description="DNA-directed DNA polymerase X" evidence="24">
    <location>
        <begin position="1"/>
        <end position="313"/>
    </location>
</feature>
<dbReference type="InterPro" id="IPR004013">
    <property type="entry name" value="PHP_dom"/>
</dbReference>
<keyword evidence="8" id="KW-0808">Transferase</keyword>
<dbReference type="GO" id="GO:0008270">
    <property type="term" value="F:zinc ion binding"/>
    <property type="evidence" value="ECO:0007669"/>
    <property type="project" value="TreeGrafter"/>
</dbReference>
<dbReference type="InterPro" id="IPR029398">
    <property type="entry name" value="PolB_thumb"/>
</dbReference>
<comment type="catalytic activity">
    <reaction evidence="21">
        <text>DNA(n) + a 2'-deoxyribonucleoside 5'-triphosphate = DNA(n+1) + diphosphate</text>
        <dbReference type="Rhea" id="RHEA:22508"/>
        <dbReference type="Rhea" id="RHEA-COMP:17339"/>
        <dbReference type="Rhea" id="RHEA-COMP:17340"/>
        <dbReference type="ChEBI" id="CHEBI:33019"/>
        <dbReference type="ChEBI" id="CHEBI:61560"/>
        <dbReference type="ChEBI" id="CHEBI:173112"/>
        <dbReference type="EC" id="2.7.7.7"/>
    </reaction>
</comment>
<dbReference type="InterPro" id="IPR010996">
    <property type="entry name" value="HHH_MUS81"/>
</dbReference>
<dbReference type="GO" id="GO:0003677">
    <property type="term" value="F:DNA binding"/>
    <property type="evidence" value="ECO:0007669"/>
    <property type="project" value="InterPro"/>
</dbReference>
<evidence type="ECO:0000256" key="16">
    <source>
        <dbReference type="ARBA" id="ARBA00035717"/>
    </source>
</evidence>
<dbReference type="Proteomes" id="UP000036923">
    <property type="component" value="Unassembled WGS sequence"/>
</dbReference>
<dbReference type="Gene3D" id="3.20.20.140">
    <property type="entry name" value="Metal-dependent hydrolases"/>
    <property type="match status" value="1"/>
</dbReference>
<dbReference type="Gene3D" id="1.10.150.110">
    <property type="entry name" value="DNA polymerase beta, N-terminal domain-like"/>
    <property type="match status" value="1"/>
</dbReference>
<organism evidence="25 26">
    <name type="scientific">Pseudobacteroides cellulosolvens ATCC 35603 = DSM 2933</name>
    <dbReference type="NCBI Taxonomy" id="398512"/>
    <lineage>
        <taxon>Bacteria</taxon>
        <taxon>Bacillati</taxon>
        <taxon>Bacillota</taxon>
        <taxon>Clostridia</taxon>
        <taxon>Eubacteriales</taxon>
        <taxon>Oscillospiraceae</taxon>
        <taxon>Pseudobacteroides</taxon>
    </lineage>
</organism>
<evidence type="ECO:0000256" key="20">
    <source>
        <dbReference type="ARBA" id="ARBA00045548"/>
    </source>
</evidence>
<dbReference type="PANTHER" id="PTHR36928">
    <property type="entry name" value="PHOSPHATASE YCDX-RELATED"/>
    <property type="match status" value="1"/>
</dbReference>
<feature type="domain" description="Helix-hairpin-helix DNA-binding motif class 1" evidence="22">
    <location>
        <begin position="51"/>
        <end position="70"/>
    </location>
</feature>
<comment type="function">
    <text evidence="20">Repair polymerase that plays a key role in base-excision repair. During this process, the damaged base is excised by specific DNA glycosylases, the DNA backbone is nicked at the abasic site by an apurinic/apyrimidic (AP) endonuclease, and POLB removes 5'-deoxyribose-phosphate from the preincised AP site acting as a 5'-deoxyribose-phosphate lyase (5'-dRP lyase); through its DNA polymerase activity, it adds one nucleotide to the 3' end of the arising single-nucleotide gap. Conducts 'gap-filling' DNA synthesis in a stepwise distributive fashion rather than in a processive fashion as for other DNA polymerases. It is also able to cleave sugar-phosphate bonds 3' to an intact AP site, acting as an AP lyase.</text>
</comment>
<keyword evidence="9" id="KW-0548">Nucleotidyltransferase</keyword>
<keyword evidence="6" id="KW-0488">Methylation</keyword>
<comment type="catalytic activity">
    <reaction evidence="18">
        <text>2'-deoxyribonucleotide-(2'-deoxyribose 5'-phosphate)-2'-deoxyribonucleotide-DNA = a 3'-end 2'-deoxyribonucleotide-(2,3-dehydro-2,3-deoxyribose 5'-phosphate)-DNA + a 5'-end 5'-phospho-2'-deoxyribonucleoside-DNA + H(+)</text>
        <dbReference type="Rhea" id="RHEA:66592"/>
        <dbReference type="Rhea" id="RHEA-COMP:13180"/>
        <dbReference type="Rhea" id="RHEA-COMP:16897"/>
        <dbReference type="Rhea" id="RHEA-COMP:17067"/>
        <dbReference type="ChEBI" id="CHEBI:15378"/>
        <dbReference type="ChEBI" id="CHEBI:136412"/>
        <dbReference type="ChEBI" id="CHEBI:157695"/>
        <dbReference type="ChEBI" id="CHEBI:167181"/>
        <dbReference type="EC" id="4.2.99.18"/>
    </reaction>
</comment>
<evidence type="ECO:0000256" key="17">
    <source>
        <dbReference type="ARBA" id="ARBA00035726"/>
    </source>
</evidence>
<evidence type="ECO:0000256" key="2">
    <source>
        <dbReference type="ARBA" id="ARBA00004496"/>
    </source>
</evidence>
<dbReference type="CDD" id="cd00141">
    <property type="entry name" value="NT_POLXc"/>
    <property type="match status" value="1"/>
</dbReference>
<evidence type="ECO:0000256" key="15">
    <source>
        <dbReference type="ARBA" id="ARBA00023204"/>
    </source>
</evidence>
<dbReference type="eggNOG" id="COG1387">
    <property type="taxonomic scope" value="Bacteria"/>
</dbReference>
<keyword evidence="7" id="KW-0237">DNA synthesis</keyword>
<evidence type="ECO:0000256" key="3">
    <source>
        <dbReference type="ARBA" id="ARBA00012417"/>
    </source>
</evidence>
<keyword evidence="13" id="KW-0239">DNA-directed DNA polymerase</keyword>
<evidence type="ECO:0000256" key="11">
    <source>
        <dbReference type="ARBA" id="ARBA00022763"/>
    </source>
</evidence>
<evidence type="ECO:0000256" key="1">
    <source>
        <dbReference type="ARBA" id="ARBA00001946"/>
    </source>
</evidence>
<dbReference type="InterPro" id="IPR003583">
    <property type="entry name" value="Hlx-hairpin-Hlx_DNA-bd_motif"/>
</dbReference>
<dbReference type="Pfam" id="PF14716">
    <property type="entry name" value="HHH_8"/>
    <property type="match status" value="1"/>
</dbReference>
<evidence type="ECO:0000256" key="10">
    <source>
        <dbReference type="ARBA" id="ARBA00022705"/>
    </source>
</evidence>
<dbReference type="SUPFAM" id="SSF81301">
    <property type="entry name" value="Nucleotidyltransferase"/>
    <property type="match status" value="1"/>
</dbReference>
<dbReference type="SUPFAM" id="SSF89550">
    <property type="entry name" value="PHP domain-like"/>
    <property type="match status" value="1"/>
</dbReference>
<dbReference type="Pfam" id="PF02811">
    <property type="entry name" value="PHP"/>
    <property type="match status" value="1"/>
</dbReference>
<dbReference type="SMART" id="SM00481">
    <property type="entry name" value="POLIIIAc"/>
    <property type="match status" value="1"/>
</dbReference>
<dbReference type="Pfam" id="PF14520">
    <property type="entry name" value="HHH_5"/>
    <property type="match status" value="1"/>
</dbReference>
<reference evidence="26" key="1">
    <citation type="submission" date="2015-07" db="EMBL/GenBank/DDBJ databases">
        <title>Near-Complete Genome Sequence of the Cellulolytic Bacterium Bacteroides (Pseudobacteroides) cellulosolvens ATCC 35603.</title>
        <authorList>
            <person name="Dassa B."/>
            <person name="Utturkar S.M."/>
            <person name="Klingeman D.M."/>
            <person name="Hurt R.A."/>
            <person name="Keller M."/>
            <person name="Xu J."/>
            <person name="Reddy Y.H.K."/>
            <person name="Borovok I."/>
            <person name="Grinberg I.R."/>
            <person name="Lamed R."/>
            <person name="Zhivin O."/>
            <person name="Bayer E.A."/>
            <person name="Brown S.D."/>
        </authorList>
    </citation>
    <scope>NUCLEOTIDE SEQUENCE [LARGE SCALE GENOMIC DNA]</scope>
    <source>
        <strain evidence="26">DSM 2933</strain>
    </source>
</reference>
<evidence type="ECO:0000256" key="8">
    <source>
        <dbReference type="ARBA" id="ARBA00022679"/>
    </source>
</evidence>
<comment type="catalytic activity">
    <reaction evidence="19">
        <text>a 5'-end 2'-deoxyribose-2'-deoxyribonucleotide-DNA = (2E,4S)-4-hydroxypenten-2-al-5-phosphate + a 5'-end 5'-phospho-2'-deoxyribonucleoside-DNA + H(+)</text>
        <dbReference type="Rhea" id="RHEA:76255"/>
        <dbReference type="Rhea" id="RHEA-COMP:13180"/>
        <dbReference type="Rhea" id="RHEA-COMP:18657"/>
        <dbReference type="ChEBI" id="CHEBI:15378"/>
        <dbReference type="ChEBI" id="CHEBI:136412"/>
        <dbReference type="ChEBI" id="CHEBI:195194"/>
        <dbReference type="ChEBI" id="CHEBI:195195"/>
    </reaction>
</comment>
<keyword evidence="15" id="KW-0234">DNA repair</keyword>
<dbReference type="InterPro" id="IPR050243">
    <property type="entry name" value="PHP_phosphatase"/>
</dbReference>
<evidence type="ECO:0000259" key="22">
    <source>
        <dbReference type="SMART" id="SM00278"/>
    </source>
</evidence>
<dbReference type="InterPro" id="IPR016195">
    <property type="entry name" value="Pol/histidinol_Pase-like"/>
</dbReference>
<evidence type="ECO:0000256" key="13">
    <source>
        <dbReference type="ARBA" id="ARBA00022932"/>
    </source>
</evidence>
<evidence type="ECO:0000256" key="18">
    <source>
        <dbReference type="ARBA" id="ARBA00044632"/>
    </source>
</evidence>
<dbReference type="GO" id="GO:0005829">
    <property type="term" value="C:cytosol"/>
    <property type="evidence" value="ECO:0007669"/>
    <property type="project" value="TreeGrafter"/>
</dbReference>
<dbReference type="EC" id="2.7.7.7" evidence="3"/>
<keyword evidence="12" id="KW-0832">Ubl conjugation</keyword>
<dbReference type="Gene3D" id="1.10.150.20">
    <property type="entry name" value="5' to 3' exonuclease, C-terminal subdomain"/>
    <property type="match status" value="1"/>
</dbReference>
<comment type="subcellular location">
    <subcellularLocation>
        <location evidence="2">Cytoplasm</location>
    </subcellularLocation>
</comment>
<dbReference type="EC" id="4.2.99.18" evidence="4"/>
<dbReference type="Gene3D" id="3.30.460.10">
    <property type="entry name" value="Beta Polymerase, domain 2"/>
    <property type="match status" value="1"/>
</dbReference>
<evidence type="ECO:0000256" key="9">
    <source>
        <dbReference type="ARBA" id="ARBA00022695"/>
    </source>
</evidence>
<evidence type="ECO:0000256" key="4">
    <source>
        <dbReference type="ARBA" id="ARBA00012720"/>
    </source>
</evidence>
<dbReference type="InterPro" id="IPR027421">
    <property type="entry name" value="DNA_pol_lamdba_lyase_dom_sf"/>
</dbReference>
<dbReference type="Gene3D" id="3.30.210.10">
    <property type="entry name" value="DNA polymerase, thumb domain"/>
    <property type="match status" value="1"/>
</dbReference>
<dbReference type="InterPro" id="IPR022311">
    <property type="entry name" value="PolX-like"/>
</dbReference>
<feature type="domain" description="Polymerase/histidinol phosphatase N-terminal" evidence="23">
    <location>
        <begin position="337"/>
        <end position="416"/>
    </location>
</feature>
<keyword evidence="11" id="KW-0227">DNA damage</keyword>
<evidence type="ECO:0000256" key="19">
    <source>
        <dbReference type="ARBA" id="ARBA00044678"/>
    </source>
</evidence>
<dbReference type="SUPFAM" id="SSF158702">
    <property type="entry name" value="Sec63 N-terminal domain-like"/>
    <property type="match status" value="1"/>
</dbReference>
<dbReference type="SMART" id="SM00483">
    <property type="entry name" value="POLXc"/>
    <property type="match status" value="1"/>
</dbReference>
<dbReference type="PANTHER" id="PTHR36928:SF1">
    <property type="entry name" value="PHOSPHATASE YCDX-RELATED"/>
    <property type="match status" value="1"/>
</dbReference>
<dbReference type="NCBIfam" id="NF006375">
    <property type="entry name" value="PRK08609.1"/>
    <property type="match status" value="1"/>
</dbReference>
<dbReference type="STRING" id="398512.Bccel_5633"/>
<dbReference type="OrthoDB" id="9808747at2"/>
<dbReference type="EMBL" id="LGTC01000001">
    <property type="protein sequence ID" value="KNY30353.1"/>
    <property type="molecule type" value="Genomic_DNA"/>
</dbReference>
<evidence type="ECO:0000256" key="6">
    <source>
        <dbReference type="ARBA" id="ARBA00022481"/>
    </source>
</evidence>
<feature type="domain" description="Helix-hairpin-helix DNA-binding motif class 1" evidence="22">
    <location>
        <begin position="126"/>
        <end position="145"/>
    </location>
</feature>
<evidence type="ECO:0000313" key="25">
    <source>
        <dbReference type="EMBL" id="KNY30353.1"/>
    </source>
</evidence>
<dbReference type="Pfam" id="PF14791">
    <property type="entry name" value="DNA_pol_B_thumb"/>
    <property type="match status" value="1"/>
</dbReference>
<dbReference type="PRINTS" id="PR00870">
    <property type="entry name" value="DNAPOLXBETA"/>
</dbReference>
<sequence length="567" mass="64181">MNKHDIIHILNEIGVLLEIKGESFFKSKAYYEAARAIEFMDEDIELLVKEDKLKELKGFGTALSQKIGELVTTGKLIYYDNLKESIPQGLIDMLKIPGLGPKKVRAVYEKLGITTIGELKYACIENRLTKLTGFGEKTQQKILEGIENLNKYAGKFLYPHGYRLANELLKSLRENSAVIRCSECGSLRRKKEVIKDIDILVSCNDSSQVMDIFTKHPLVETITSKGDTKSSVILHEGISVDLRVVTDNEYPYALHHFTGSKEHNTALRHLAKQMGIKMNEYGLFKDDLIIDCSTEEDIFKVFGLQYIPPELRENNGEFAAASTGTLPDLITINDIKGVFHVHTNYSDGSNNIEDLATYCIGKGYSYIGISDHSQTAYYAGGLKVDDIKRQHEEIDKLNQKHRDFKILKGIELDILPDGSVDYDDEVLSWFDFTIASVHSSFNMDEKDMTDRVIKAMKNKHVTILGHPTGRLLLSREPFKIDIKEIIRTAAEEKIVLEINANPHRLDMDWRYLKSALEEGCTFVISPDAHCLEGINDIEYGVNIARKGWLSASNVINTMDWESLRFGK</sequence>
<dbReference type="InterPro" id="IPR047967">
    <property type="entry name" value="PolX_PHP"/>
</dbReference>
<dbReference type="InterPro" id="IPR043519">
    <property type="entry name" value="NT_sf"/>
</dbReference>
<dbReference type="GO" id="GO:0003887">
    <property type="term" value="F:DNA-directed DNA polymerase activity"/>
    <property type="evidence" value="ECO:0007669"/>
    <property type="project" value="UniProtKB-KW"/>
</dbReference>
<evidence type="ECO:0000256" key="5">
    <source>
        <dbReference type="ARBA" id="ARBA00020020"/>
    </source>
</evidence>
<dbReference type="PATRIC" id="fig|398512.5.peg.5908"/>
<gene>
    <name evidence="25" type="ORF">Bccel_5633</name>
</gene>
<evidence type="ECO:0000259" key="24">
    <source>
        <dbReference type="SMART" id="SM00483"/>
    </source>
</evidence>
<name>A0A0L6JWX7_9FIRM</name>
<keyword evidence="10" id="KW-0235">DNA replication</keyword>